<dbReference type="Pfam" id="PF00201">
    <property type="entry name" value="UDPGT"/>
    <property type="match status" value="1"/>
</dbReference>
<keyword evidence="3" id="KW-0328">Glycosyltransferase</keyword>
<keyword evidence="2 3" id="KW-0808">Transferase</keyword>
<dbReference type="InterPro" id="IPR058980">
    <property type="entry name" value="Glyco_transf_N"/>
</dbReference>
<dbReference type="PANTHER" id="PTHR48044">
    <property type="entry name" value="GLYCOSYLTRANSFERASE"/>
    <property type="match status" value="1"/>
</dbReference>
<dbReference type="SUPFAM" id="SSF53756">
    <property type="entry name" value="UDP-Glycosyltransferase/glycogen phosphorylase"/>
    <property type="match status" value="1"/>
</dbReference>
<proteinExistence type="inferred from homology"/>
<dbReference type="GeneID" id="107421661"/>
<evidence type="ECO:0000256" key="3">
    <source>
        <dbReference type="RuleBase" id="RU003718"/>
    </source>
</evidence>
<accession>A0ABM4A9A4</accession>
<sequence>MATQHRQQHDQNKNGGLKGTGSVIVIMVPFSLQSHMNQLLQLSCLISSYNVPVHYLGSTFCNSQVRNRVHGGSNPVDQYLSKIHFHDFPIPPYVYEDEDGSDSNSSDNFLPCFHVTEHLRQPFFALLQQLSSKARRVVIIHDVLTSSAVQDARSVANAESYTFNCASAFNIFSHYWEEMGKPSQIGGHEISIPINNLYLPSVLEGLTPESIRKMDHEYQFLGSRSGELYNTSRSIEGNFLGLLSKLTETTISNEKKINIWAMGPLNPVTISSKVSSTGRRDKCLEWLDNQKPNSVMYICFGTTISMTNDQIEQVAVGLEQSGTKFIWVFRDADKGDHCTRARACCRSPSLPQGFEERVEGEGMGMVVRGWAPQPQILGHPSTGGFMSHCGWNSCMESIGMGVPIAAWPMHSDQPRNAILITLLLKVGVSVGDWDQIAKKQLVSSSMISKSVRTLMASDEGDEMRKRAADLGAALRTSTDEGGVSRMEWDSFVKHILRS</sequence>
<comment type="similarity">
    <text evidence="1 3">Belongs to the UDP-glycosyltransferase family.</text>
</comment>
<dbReference type="PANTHER" id="PTHR48044:SF48">
    <property type="entry name" value="GLYCOSYLTRANSFERASE"/>
    <property type="match status" value="1"/>
</dbReference>
<gene>
    <name evidence="7" type="primary">LOC107421661</name>
</gene>
<dbReference type="CDD" id="cd03784">
    <property type="entry name" value="GT1_Gtf-like"/>
    <property type="match status" value="1"/>
</dbReference>
<dbReference type="Gene3D" id="3.40.50.2000">
    <property type="entry name" value="Glycogen Phosphorylase B"/>
    <property type="match status" value="2"/>
</dbReference>
<evidence type="ECO:0000259" key="5">
    <source>
        <dbReference type="Pfam" id="PF26168"/>
    </source>
</evidence>
<dbReference type="PROSITE" id="PS00375">
    <property type="entry name" value="UDPGT"/>
    <property type="match status" value="1"/>
</dbReference>
<evidence type="ECO:0000256" key="4">
    <source>
        <dbReference type="RuleBase" id="RU362057"/>
    </source>
</evidence>
<evidence type="ECO:0000256" key="2">
    <source>
        <dbReference type="ARBA" id="ARBA00022679"/>
    </source>
</evidence>
<feature type="domain" description="Glycosyltransferase N-terminal" evidence="5">
    <location>
        <begin position="22"/>
        <end position="267"/>
    </location>
</feature>
<reference evidence="7" key="1">
    <citation type="submission" date="2025-08" db="UniProtKB">
        <authorList>
            <consortium name="RefSeq"/>
        </authorList>
    </citation>
    <scope>IDENTIFICATION</scope>
    <source>
        <tissue evidence="7">Seedling</tissue>
    </source>
</reference>
<keyword evidence="6" id="KW-1185">Reference proteome</keyword>
<protein>
    <recommendedName>
        <fullName evidence="4">Glycosyltransferase</fullName>
        <ecNumber evidence="4">2.4.1.-</ecNumber>
    </recommendedName>
</protein>
<evidence type="ECO:0000313" key="7">
    <source>
        <dbReference type="RefSeq" id="XP_060673310.1"/>
    </source>
</evidence>
<evidence type="ECO:0000256" key="1">
    <source>
        <dbReference type="ARBA" id="ARBA00009995"/>
    </source>
</evidence>
<dbReference type="RefSeq" id="XP_060673310.1">
    <property type="nucleotide sequence ID" value="XM_060817327.1"/>
</dbReference>
<dbReference type="InterPro" id="IPR002213">
    <property type="entry name" value="UDP_glucos_trans"/>
</dbReference>
<organism evidence="6 7">
    <name type="scientific">Ziziphus jujuba</name>
    <name type="common">Chinese jujube</name>
    <name type="synonym">Ziziphus sativa</name>
    <dbReference type="NCBI Taxonomy" id="326968"/>
    <lineage>
        <taxon>Eukaryota</taxon>
        <taxon>Viridiplantae</taxon>
        <taxon>Streptophyta</taxon>
        <taxon>Embryophyta</taxon>
        <taxon>Tracheophyta</taxon>
        <taxon>Spermatophyta</taxon>
        <taxon>Magnoliopsida</taxon>
        <taxon>eudicotyledons</taxon>
        <taxon>Gunneridae</taxon>
        <taxon>Pentapetalae</taxon>
        <taxon>rosids</taxon>
        <taxon>fabids</taxon>
        <taxon>Rosales</taxon>
        <taxon>Rhamnaceae</taxon>
        <taxon>Paliureae</taxon>
        <taxon>Ziziphus</taxon>
    </lineage>
</organism>
<name>A0ABM4A9A4_ZIZJJ</name>
<dbReference type="EC" id="2.4.1.-" evidence="4"/>
<dbReference type="Pfam" id="PF26168">
    <property type="entry name" value="Glyco_transf_N"/>
    <property type="match status" value="1"/>
</dbReference>
<dbReference type="Proteomes" id="UP001652623">
    <property type="component" value="Chromosome 5"/>
</dbReference>
<evidence type="ECO:0000313" key="6">
    <source>
        <dbReference type="Proteomes" id="UP001652623"/>
    </source>
</evidence>
<dbReference type="InterPro" id="IPR035595">
    <property type="entry name" value="UDP_glycos_trans_CS"/>
</dbReference>